<dbReference type="PROSITE" id="PS00631">
    <property type="entry name" value="CYTOSOL_AP"/>
    <property type="match status" value="1"/>
</dbReference>
<dbReference type="InterPro" id="IPR000819">
    <property type="entry name" value="Peptidase_M17_C"/>
</dbReference>
<dbReference type="GO" id="GO:0006508">
    <property type="term" value="P:proteolysis"/>
    <property type="evidence" value="ECO:0007669"/>
    <property type="project" value="UniProtKB-KW"/>
</dbReference>
<comment type="catalytic activity">
    <reaction evidence="1">
        <text>Release of an N-terminal amino acid, Xaa-|-Yaa-, in which Xaa is preferably Leu, but may be other amino acids including Pro although not Arg or Lys, and Yaa may be Pro. Amino acid amides and methyl esters are also readily hydrolyzed, but rates on arylamides are exceedingly low.</text>
        <dbReference type="EC" id="3.4.11.1"/>
    </reaction>
</comment>
<evidence type="ECO:0000313" key="8">
    <source>
        <dbReference type="EMBL" id="KAF0726598.1"/>
    </source>
</evidence>
<evidence type="ECO:0000256" key="5">
    <source>
        <dbReference type="ARBA" id="ARBA00022670"/>
    </source>
</evidence>
<keyword evidence="4" id="KW-0031">Aminopeptidase</keyword>
<dbReference type="VEuPathDB" id="FungiDB:AeMF1_007548"/>
<dbReference type="Pfam" id="PF02789">
    <property type="entry name" value="Peptidase_M17_N"/>
    <property type="match status" value="1"/>
</dbReference>
<keyword evidence="9" id="KW-1185">Reference proteome</keyword>
<dbReference type="GO" id="GO:0030145">
    <property type="term" value="F:manganese ion binding"/>
    <property type="evidence" value="ECO:0007669"/>
    <property type="project" value="InterPro"/>
</dbReference>
<comment type="similarity">
    <text evidence="3">Belongs to the peptidase M17 family.</text>
</comment>
<dbReference type="InterPro" id="IPR011356">
    <property type="entry name" value="Leucine_aapep/pepB"/>
</dbReference>
<dbReference type="Gene3D" id="3.40.630.10">
    <property type="entry name" value="Zn peptidases"/>
    <property type="match status" value="1"/>
</dbReference>
<proteinExistence type="inferred from homology"/>
<dbReference type="Pfam" id="PF00883">
    <property type="entry name" value="Peptidase_M17"/>
    <property type="match status" value="1"/>
</dbReference>
<dbReference type="PANTHER" id="PTHR11963">
    <property type="entry name" value="LEUCINE AMINOPEPTIDASE-RELATED"/>
    <property type="match status" value="1"/>
</dbReference>
<dbReference type="HAMAP" id="MF_00181">
    <property type="entry name" value="Cytosol_peptidase_M17"/>
    <property type="match status" value="1"/>
</dbReference>
<dbReference type="AlphaFoldDB" id="A0A6G0WHG8"/>
<gene>
    <name evidence="8" type="ORF">Ae201684_015220</name>
</gene>
<dbReference type="GO" id="GO:0005737">
    <property type="term" value="C:cytoplasm"/>
    <property type="evidence" value="ECO:0007669"/>
    <property type="project" value="InterPro"/>
</dbReference>
<evidence type="ECO:0000256" key="4">
    <source>
        <dbReference type="ARBA" id="ARBA00022438"/>
    </source>
</evidence>
<keyword evidence="5" id="KW-0645">Protease</keyword>
<evidence type="ECO:0000256" key="2">
    <source>
        <dbReference type="ARBA" id="ARBA00001585"/>
    </source>
</evidence>
<reference evidence="8 9" key="1">
    <citation type="submission" date="2019-07" db="EMBL/GenBank/DDBJ databases">
        <title>Genomics analysis of Aphanomyces spp. identifies a new class of oomycete effector associated with host adaptation.</title>
        <authorList>
            <person name="Gaulin E."/>
        </authorList>
    </citation>
    <scope>NUCLEOTIDE SEQUENCE [LARGE SCALE GENOMIC DNA]</scope>
    <source>
        <strain evidence="8 9">ATCC 201684</strain>
    </source>
</reference>
<name>A0A6G0WHG8_9STRA</name>
<comment type="catalytic activity">
    <reaction evidence="2">
        <text>Release of N-terminal proline from a peptide.</text>
        <dbReference type="EC" id="3.4.11.5"/>
    </reaction>
</comment>
<organism evidence="8 9">
    <name type="scientific">Aphanomyces euteiches</name>
    <dbReference type="NCBI Taxonomy" id="100861"/>
    <lineage>
        <taxon>Eukaryota</taxon>
        <taxon>Sar</taxon>
        <taxon>Stramenopiles</taxon>
        <taxon>Oomycota</taxon>
        <taxon>Saprolegniomycetes</taxon>
        <taxon>Saprolegniales</taxon>
        <taxon>Verrucalvaceae</taxon>
        <taxon>Aphanomyces</taxon>
    </lineage>
</organism>
<dbReference type="EMBL" id="VJMJ01000213">
    <property type="protein sequence ID" value="KAF0726598.1"/>
    <property type="molecule type" value="Genomic_DNA"/>
</dbReference>
<dbReference type="Proteomes" id="UP000481153">
    <property type="component" value="Unassembled WGS sequence"/>
</dbReference>
<dbReference type="InterPro" id="IPR043472">
    <property type="entry name" value="Macro_dom-like"/>
</dbReference>
<dbReference type="SUPFAM" id="SSF52949">
    <property type="entry name" value="Macro domain-like"/>
    <property type="match status" value="1"/>
</dbReference>
<dbReference type="PANTHER" id="PTHR11963:SF23">
    <property type="entry name" value="CYTOSOL AMINOPEPTIDASE"/>
    <property type="match status" value="1"/>
</dbReference>
<evidence type="ECO:0000256" key="3">
    <source>
        <dbReference type="ARBA" id="ARBA00009528"/>
    </source>
</evidence>
<dbReference type="CDD" id="cd00433">
    <property type="entry name" value="Peptidase_M17"/>
    <property type="match status" value="1"/>
</dbReference>
<protein>
    <recommendedName>
        <fullName evidence="7">Cytosol aminopeptidase domain-containing protein</fullName>
    </recommendedName>
</protein>
<dbReference type="GO" id="GO:0070006">
    <property type="term" value="F:metalloaminopeptidase activity"/>
    <property type="evidence" value="ECO:0007669"/>
    <property type="project" value="InterPro"/>
</dbReference>
<evidence type="ECO:0000313" key="9">
    <source>
        <dbReference type="Proteomes" id="UP000481153"/>
    </source>
</evidence>
<comment type="caution">
    <text evidence="8">The sequence shown here is derived from an EMBL/GenBank/DDBJ whole genome shotgun (WGS) entry which is preliminary data.</text>
</comment>
<dbReference type="SUPFAM" id="SSF53187">
    <property type="entry name" value="Zn-dependent exopeptidases"/>
    <property type="match status" value="1"/>
</dbReference>
<feature type="domain" description="Cytosol aminopeptidase" evidence="7">
    <location>
        <begin position="347"/>
        <end position="354"/>
    </location>
</feature>
<sequence>MHRLQQKVVGKVKLLGKAESVPTSAAKLAQVVFVPKTNKTQALQQALPFPVSEHVLDDFNANAKESIMLYPKDNARTLLVGLGDSVDEVSLRDATHEALAQLTSRGIQQALLEAPSVDTVPAQRVAEVMAETSVLSNYRFDRHLSPPKDEKEPVKQPLSDIFVRASAEFDQIVAEKLAVAEETILARNLGNERSDVVDPAFVEAVAKESASLPNMRVSVLQEADLRAEGMHMMALVGQAATCPPRLVVLEYTGAPSNASKRIALVGKGITFDTGGLNLKPTGFIEDMHTDMCGSAAVLGAIRAASKMQLECNIVAVLALAENAIGSKAAKPHTIVKSLKGLSVEVNNTDAEGRLVLGDALTYVQKHYAPHTVIDAATLTGACMVALGEYCAGLFSNSDDLAASLQQSGQTTHERCWRLPILPEHTAELKGYQSDSRSTGKTRYGGACTAAAFLQQFIEKDVKWAHVDIAGPSNYSSAKSYMPQGATGFGVQLLYDFIKKTEHASK</sequence>
<evidence type="ECO:0000256" key="1">
    <source>
        <dbReference type="ARBA" id="ARBA00000135"/>
    </source>
</evidence>
<evidence type="ECO:0000259" key="7">
    <source>
        <dbReference type="PROSITE" id="PS00631"/>
    </source>
</evidence>
<dbReference type="PRINTS" id="PR00481">
    <property type="entry name" value="LAMNOPPTDASE"/>
</dbReference>
<dbReference type="InterPro" id="IPR008283">
    <property type="entry name" value="Peptidase_M17_N"/>
</dbReference>
<keyword evidence="6" id="KW-0378">Hydrolase</keyword>
<accession>A0A6G0WHG8</accession>
<evidence type="ECO:0000256" key="6">
    <source>
        <dbReference type="ARBA" id="ARBA00022801"/>
    </source>
</evidence>
<dbReference type="Gene3D" id="3.40.220.10">
    <property type="entry name" value="Leucine Aminopeptidase, subunit E, domain 1"/>
    <property type="match status" value="1"/>
</dbReference>
<dbReference type="InterPro" id="IPR023042">
    <property type="entry name" value="Peptidase_M17_leu_NH2_pept"/>
</dbReference>